<keyword evidence="1" id="KW-0175">Coiled coil</keyword>
<reference evidence="3" key="1">
    <citation type="submission" date="2022-03" db="EMBL/GenBank/DDBJ databases">
        <title>Draft genome sequence of Aduncisulcus paluster, a free-living microaerophilic Fornicata.</title>
        <authorList>
            <person name="Yuyama I."/>
            <person name="Kume K."/>
            <person name="Tamura T."/>
            <person name="Inagaki Y."/>
            <person name="Hashimoto T."/>
        </authorList>
    </citation>
    <scope>NUCLEOTIDE SEQUENCE</scope>
    <source>
        <strain evidence="3">NY0171</strain>
    </source>
</reference>
<accession>A0ABQ5K2K9</accession>
<dbReference type="Proteomes" id="UP001057375">
    <property type="component" value="Unassembled WGS sequence"/>
</dbReference>
<organism evidence="3 4">
    <name type="scientific">Aduncisulcus paluster</name>
    <dbReference type="NCBI Taxonomy" id="2918883"/>
    <lineage>
        <taxon>Eukaryota</taxon>
        <taxon>Metamonada</taxon>
        <taxon>Carpediemonas-like organisms</taxon>
        <taxon>Aduncisulcus</taxon>
    </lineage>
</organism>
<feature type="domain" description="PCI" evidence="2">
    <location>
        <begin position="6"/>
        <end position="85"/>
    </location>
</feature>
<evidence type="ECO:0000259" key="2">
    <source>
        <dbReference type="Pfam" id="PF01399"/>
    </source>
</evidence>
<sequence>MEQIEKWDSYFHRDDVVNLVKRLDRAVLRVALSNVAKTFSSISLKTLGALLHLSARDVLFAVCTVCKDGQLKAFYEIENDLVVFPKDELCDDRETRVKLMKLTETMKEVRRAAVRSLRFAEEGEDELKRKQKELQFETELQKELNDLDEYME</sequence>
<evidence type="ECO:0000256" key="1">
    <source>
        <dbReference type="SAM" id="Coils"/>
    </source>
</evidence>
<protein>
    <recommendedName>
        <fullName evidence="2">PCI domain-containing protein</fullName>
    </recommendedName>
</protein>
<dbReference type="SUPFAM" id="SSF46785">
    <property type="entry name" value="Winged helix' DNA-binding domain"/>
    <property type="match status" value="1"/>
</dbReference>
<dbReference type="EMBL" id="BQXS01012648">
    <property type="protein sequence ID" value="GKT26340.1"/>
    <property type="molecule type" value="Genomic_DNA"/>
</dbReference>
<proteinExistence type="predicted"/>
<evidence type="ECO:0000313" key="4">
    <source>
        <dbReference type="Proteomes" id="UP001057375"/>
    </source>
</evidence>
<keyword evidence="4" id="KW-1185">Reference proteome</keyword>
<feature type="coiled-coil region" evidence="1">
    <location>
        <begin position="120"/>
        <end position="147"/>
    </location>
</feature>
<dbReference type="InterPro" id="IPR036390">
    <property type="entry name" value="WH_DNA-bd_sf"/>
</dbReference>
<dbReference type="Pfam" id="PF01399">
    <property type="entry name" value="PCI"/>
    <property type="match status" value="1"/>
</dbReference>
<name>A0ABQ5K2K9_9EUKA</name>
<dbReference type="InterPro" id="IPR000717">
    <property type="entry name" value="PCI_dom"/>
</dbReference>
<gene>
    <name evidence="3" type="ORF">ADUPG1_013327</name>
</gene>
<comment type="caution">
    <text evidence="3">The sequence shown here is derived from an EMBL/GenBank/DDBJ whole genome shotgun (WGS) entry which is preliminary data.</text>
</comment>
<evidence type="ECO:0000313" key="3">
    <source>
        <dbReference type="EMBL" id="GKT26340.1"/>
    </source>
</evidence>